<reference evidence="12 13" key="1">
    <citation type="submission" date="2017-03" db="EMBL/GenBank/DDBJ databases">
        <title>WGS assembly of Porphyra umbilicalis.</title>
        <authorList>
            <person name="Brawley S.H."/>
            <person name="Blouin N.A."/>
            <person name="Ficko-Blean E."/>
            <person name="Wheeler G.L."/>
            <person name="Lohr M."/>
            <person name="Goodson H.V."/>
            <person name="Jenkins J.W."/>
            <person name="Blaby-Haas C.E."/>
            <person name="Helliwell K.E."/>
            <person name="Chan C."/>
            <person name="Marriage T."/>
            <person name="Bhattacharya D."/>
            <person name="Klein A.S."/>
            <person name="Badis Y."/>
            <person name="Brodie J."/>
            <person name="Cao Y."/>
            <person name="Collen J."/>
            <person name="Dittami S.M."/>
            <person name="Gachon C.M."/>
            <person name="Green B.R."/>
            <person name="Karpowicz S."/>
            <person name="Kim J.W."/>
            <person name="Kudahl U."/>
            <person name="Lin S."/>
            <person name="Michel G."/>
            <person name="Mittag M."/>
            <person name="Olson B.J."/>
            <person name="Pangilinan J."/>
            <person name="Peng Y."/>
            <person name="Qiu H."/>
            <person name="Shu S."/>
            <person name="Singer J.T."/>
            <person name="Smith A.G."/>
            <person name="Sprecher B.N."/>
            <person name="Wagner V."/>
            <person name="Wang W."/>
            <person name="Wang Z.-Y."/>
            <person name="Yan J."/>
            <person name="Yarish C."/>
            <person name="Zoeuner-Riek S."/>
            <person name="Zhuang Y."/>
            <person name="Zou Y."/>
            <person name="Lindquist E.A."/>
            <person name="Grimwood J."/>
            <person name="Barry K."/>
            <person name="Rokhsar D.S."/>
            <person name="Schmutz J."/>
            <person name="Stiller J.W."/>
            <person name="Grossman A.R."/>
            <person name="Prochnik S.E."/>
        </authorList>
    </citation>
    <scope>NUCLEOTIDE SEQUENCE [LARGE SCALE GENOMIC DNA]</scope>
    <source>
        <strain evidence="12">4086291</strain>
    </source>
</reference>
<evidence type="ECO:0000313" key="13">
    <source>
        <dbReference type="Proteomes" id="UP000218209"/>
    </source>
</evidence>
<dbReference type="PANTHER" id="PTHR10625">
    <property type="entry name" value="HISTONE DEACETYLASE HDAC1-RELATED"/>
    <property type="match status" value="1"/>
</dbReference>
<dbReference type="InterPro" id="IPR003084">
    <property type="entry name" value="HDAC_I/II"/>
</dbReference>
<dbReference type="SUPFAM" id="SSF52768">
    <property type="entry name" value="Arginase/deacetylase"/>
    <property type="match status" value="1"/>
</dbReference>
<keyword evidence="4" id="KW-0378">Hydrolase</keyword>
<evidence type="ECO:0000256" key="4">
    <source>
        <dbReference type="ARBA" id="ARBA00022801"/>
    </source>
</evidence>
<feature type="compositionally biased region" description="Low complexity" evidence="10">
    <location>
        <begin position="790"/>
        <end position="808"/>
    </location>
</feature>
<keyword evidence="13" id="KW-1185">Reference proteome</keyword>
<dbReference type="InterPro" id="IPR023801">
    <property type="entry name" value="His_deacetylse_dom"/>
</dbReference>
<evidence type="ECO:0000256" key="10">
    <source>
        <dbReference type="SAM" id="MobiDB-lite"/>
    </source>
</evidence>
<dbReference type="Gene3D" id="3.40.800.20">
    <property type="entry name" value="Histone deacetylase domain"/>
    <property type="match status" value="1"/>
</dbReference>
<dbReference type="Pfam" id="PF00850">
    <property type="entry name" value="Hist_deacetyl"/>
    <property type="match status" value="1"/>
</dbReference>
<keyword evidence="8" id="KW-0539">Nucleus</keyword>
<dbReference type="PRINTS" id="PR01271">
    <property type="entry name" value="HISDACETLASE"/>
</dbReference>
<dbReference type="GO" id="GO:0031507">
    <property type="term" value="P:heterochromatin formation"/>
    <property type="evidence" value="ECO:0007669"/>
    <property type="project" value="TreeGrafter"/>
</dbReference>
<keyword evidence="6" id="KW-0805">Transcription regulation</keyword>
<evidence type="ECO:0000259" key="11">
    <source>
        <dbReference type="Pfam" id="PF00850"/>
    </source>
</evidence>
<dbReference type="OrthoDB" id="1918432at2759"/>
<dbReference type="Proteomes" id="UP000218209">
    <property type="component" value="Unassembled WGS sequence"/>
</dbReference>
<feature type="compositionally biased region" description="Pro residues" evidence="10">
    <location>
        <begin position="668"/>
        <end position="680"/>
    </location>
</feature>
<protein>
    <recommendedName>
        <fullName evidence="2">histone deacetylase</fullName>
        <ecNumber evidence="2">3.5.1.98</ecNumber>
    </recommendedName>
</protein>
<feature type="compositionally biased region" description="Gly residues" evidence="10">
    <location>
        <begin position="850"/>
        <end position="865"/>
    </location>
</feature>
<evidence type="ECO:0000256" key="7">
    <source>
        <dbReference type="ARBA" id="ARBA00023163"/>
    </source>
</evidence>
<dbReference type="PRINTS" id="PR01270">
    <property type="entry name" value="HDASUPER"/>
</dbReference>
<evidence type="ECO:0000256" key="3">
    <source>
        <dbReference type="ARBA" id="ARBA00022491"/>
    </source>
</evidence>
<comment type="subcellular location">
    <subcellularLocation>
        <location evidence="1">Nucleus</location>
    </subcellularLocation>
</comment>
<gene>
    <name evidence="12" type="ORF">BU14_0125s0016</name>
</gene>
<dbReference type="EMBL" id="KV918822">
    <property type="protein sequence ID" value="OSX78028.1"/>
    <property type="molecule type" value="Genomic_DNA"/>
</dbReference>
<keyword evidence="3" id="KW-0678">Repressor</keyword>
<evidence type="ECO:0000256" key="8">
    <source>
        <dbReference type="ARBA" id="ARBA00023242"/>
    </source>
</evidence>
<feature type="region of interest" description="Disordered" evidence="10">
    <location>
        <begin position="454"/>
        <end position="1053"/>
    </location>
</feature>
<dbReference type="InterPro" id="IPR037138">
    <property type="entry name" value="His_deacetylse_dom_sf"/>
</dbReference>
<dbReference type="InterPro" id="IPR000286">
    <property type="entry name" value="HDACs"/>
</dbReference>
<feature type="compositionally biased region" description="Low complexity" evidence="10">
    <location>
        <begin position="518"/>
        <end position="534"/>
    </location>
</feature>
<feature type="compositionally biased region" description="Gly residues" evidence="10">
    <location>
        <begin position="613"/>
        <end position="629"/>
    </location>
</feature>
<feature type="region of interest" description="Disordered" evidence="10">
    <location>
        <begin position="376"/>
        <end position="402"/>
    </location>
</feature>
<keyword evidence="5" id="KW-0156">Chromatin regulator</keyword>
<feature type="compositionally biased region" description="Gly residues" evidence="10">
    <location>
        <begin position="912"/>
        <end position="928"/>
    </location>
</feature>
<feature type="compositionally biased region" description="Low complexity" evidence="10">
    <location>
        <begin position="961"/>
        <end position="972"/>
    </location>
</feature>
<evidence type="ECO:0000313" key="12">
    <source>
        <dbReference type="EMBL" id="OSX78028.1"/>
    </source>
</evidence>
<name>A0A1X6PAZ9_PORUM</name>
<dbReference type="AlphaFoldDB" id="A0A1X6PAZ9"/>
<dbReference type="InterPro" id="IPR023696">
    <property type="entry name" value="Ureohydrolase_dom_sf"/>
</dbReference>
<dbReference type="CDD" id="cd09991">
    <property type="entry name" value="HDAC_classI"/>
    <property type="match status" value="1"/>
</dbReference>
<proteinExistence type="inferred from homology"/>
<evidence type="ECO:0000256" key="5">
    <source>
        <dbReference type="ARBA" id="ARBA00022853"/>
    </source>
</evidence>
<feature type="domain" description="Histone deacetylase" evidence="11">
    <location>
        <begin position="26"/>
        <end position="315"/>
    </location>
</feature>
<feature type="compositionally biased region" description="Gly residues" evidence="10">
    <location>
        <begin position="540"/>
        <end position="565"/>
    </location>
</feature>
<evidence type="ECO:0000256" key="6">
    <source>
        <dbReference type="ARBA" id="ARBA00023015"/>
    </source>
</evidence>
<comment type="similarity">
    <text evidence="9">Belongs to the histone deacetylase family. HD Type 1 subfamily.</text>
</comment>
<evidence type="ECO:0000256" key="2">
    <source>
        <dbReference type="ARBA" id="ARBA00012111"/>
    </source>
</evidence>
<dbReference type="FunFam" id="3.40.800.20:FF:000001">
    <property type="entry name" value="Histone deacetylase"/>
    <property type="match status" value="1"/>
</dbReference>
<feature type="compositionally biased region" description="Pro residues" evidence="10">
    <location>
        <begin position="883"/>
        <end position="894"/>
    </location>
</feature>
<sequence>MASPAAHRVSYYYDTDVGNFYYAQGHPMKPYRVRMTHNLLLSYGMLDRMDILAPPRASERDMTRFHADEYINFLKTITPEIALEGQPFLRRFNVQDDCPVFDGLWDFCQIAAGGSLAAAARLNSGAAEVAINWAGGLHHAKKAEASGFCYINDCVLAILELLKTHARVLYVDIDIHHGDGVEEAFYSTDRVMTASFHKFGDYFPGTGAVGDVGVGRGRAYSINFPLKDGIDDDSYATIFEPVMSRIMEWYRPGAVVLQCGADSLAGDRLGCFNLSLRGHAACVDFFVARDVPLLLLGGGGYTIRNVARCWSYETSRVLGMELPDDMPITENFEFYGPDFRLHIQPSNAYNHNTPESLHATTGAILDVLRNLPSAPSVPMRDIPRGSPASLFQDGSEEDVPDDERPIKRFAAGGRRNAPREFLEGDFATSGAAPSPYTAALPGARARLAPSNFTNFRTAAGSPPPSLVARPLAPSPPSTVWRAPPVSSLSVGAGVGPARTPLAPGVSAVRSGPGRRVGDAPAAAAATAPKVAVGPSTAEGGAPGRGRYGGGSGSGSGGGGSGGGPARGKSVVSPQPVLPGRRSSPSPGVAGKASPQAGFLDKGAGHSAGDKGMYAGGGSAEVLQSGGGASGRRPTSGGAGGNADVAMDHADTEPHAAPVAASAGLPSGVGPPPRRPSPLPRSPDAMAVDEDRPIKVSGKSGGGHGRHKSGGGSHWERRDSGKRPPSPAVKVARESSPAVGDGGGDMAGERRALGGSAGRAGDAGAKGGVGAQPPSASGGGRPHPAAPPARSPVRPAGSLFSPVYPAEAAAGGGAYPRGPGRPDKDGSKVKTSAATGGSGDGRGHDSDASSSGGGVGGPNAGAGAGGRDGRPSSAASNGRGGDALPPPPPPRPPTAPGGSGKQRKPSPTPRRSGSGGGGEDGMVNGGGGPHPRRSGSSSPIVRPGKASRPPAMERSGGGGAGSTPAGVGSSAAMAGGGGGASKDGSKKDKRSGGGGRPPSADPDGGGEGSRRPSSGGGVGDRKEPHADSGSWGGDPHDARKPSGGRGGLPSTTPR</sequence>
<evidence type="ECO:0000256" key="9">
    <source>
        <dbReference type="ARBA" id="ARBA00061569"/>
    </source>
</evidence>
<dbReference type="EC" id="3.5.1.98" evidence="2"/>
<dbReference type="GO" id="GO:0141221">
    <property type="term" value="F:histone deacetylase activity, hydrolytic mechanism"/>
    <property type="evidence" value="ECO:0007669"/>
    <property type="project" value="UniProtKB-EC"/>
</dbReference>
<dbReference type="PANTHER" id="PTHR10625:SF10">
    <property type="entry name" value="HISTONE DEACETYLASE HDAC1"/>
    <property type="match status" value="1"/>
</dbReference>
<keyword evidence="7" id="KW-0804">Transcription</keyword>
<evidence type="ECO:0000256" key="1">
    <source>
        <dbReference type="ARBA" id="ARBA00004123"/>
    </source>
</evidence>
<organism evidence="12 13">
    <name type="scientific">Porphyra umbilicalis</name>
    <name type="common">Purple laver</name>
    <name type="synonym">Red alga</name>
    <dbReference type="NCBI Taxonomy" id="2786"/>
    <lineage>
        <taxon>Eukaryota</taxon>
        <taxon>Rhodophyta</taxon>
        <taxon>Bangiophyceae</taxon>
        <taxon>Bangiales</taxon>
        <taxon>Bangiaceae</taxon>
        <taxon>Porphyra</taxon>
    </lineage>
</organism>
<dbReference type="GO" id="GO:0016581">
    <property type="term" value="C:NuRD complex"/>
    <property type="evidence" value="ECO:0007669"/>
    <property type="project" value="TreeGrafter"/>
</dbReference>
<accession>A0A1X6PAZ9</accession>